<gene>
    <name evidence="3" type="ORF">C823_00077</name>
</gene>
<dbReference type="EMBL" id="AQFT01000002">
    <property type="protein sequence ID" value="EMZ39565.1"/>
    <property type="molecule type" value="Genomic_DNA"/>
</dbReference>
<dbReference type="PANTHER" id="PTHR30461">
    <property type="entry name" value="DNA-INVERTASE FROM LAMBDOID PROPHAGE"/>
    <property type="match status" value="1"/>
</dbReference>
<dbReference type="HOGENOM" id="CLU_010686_0_5_9"/>
<evidence type="ECO:0000313" key="4">
    <source>
        <dbReference type="Proteomes" id="UP000012589"/>
    </source>
</evidence>
<dbReference type="PANTHER" id="PTHR30461:SF23">
    <property type="entry name" value="DNA RECOMBINASE-RELATED"/>
    <property type="match status" value="1"/>
</dbReference>
<dbReference type="Pfam" id="PF13408">
    <property type="entry name" value="Zn_ribbon_recom"/>
    <property type="match status" value="1"/>
</dbReference>
<protein>
    <recommendedName>
        <fullName evidence="5">Recombinase domain-containing protein</fullName>
    </recommendedName>
</protein>
<dbReference type="InterPro" id="IPR038109">
    <property type="entry name" value="DNA_bind_recomb_sf"/>
</dbReference>
<dbReference type="Gene3D" id="3.40.50.1390">
    <property type="entry name" value="Resolvase, N-terminal catalytic domain"/>
    <property type="match status" value="1"/>
</dbReference>
<dbReference type="GO" id="GO:0000150">
    <property type="term" value="F:DNA strand exchange activity"/>
    <property type="evidence" value="ECO:0007669"/>
    <property type="project" value="InterPro"/>
</dbReference>
<dbReference type="SUPFAM" id="SSF53041">
    <property type="entry name" value="Resolvase-like"/>
    <property type="match status" value="1"/>
</dbReference>
<dbReference type="PATRIC" id="fig|1235802.3.peg.82"/>
<dbReference type="OrthoDB" id="9769353at2"/>
<reference evidence="3 4" key="1">
    <citation type="journal article" date="2014" name="Genome Announc.">
        <title>Draft genome sequences of the altered schaedler flora, a defined bacterial community from gnotobiotic mice.</title>
        <authorList>
            <person name="Wannemuehler M.J."/>
            <person name="Overstreet A.M."/>
            <person name="Ward D.V."/>
            <person name="Phillips G.J."/>
        </authorList>
    </citation>
    <scope>NUCLEOTIDE SEQUENCE [LARGE SCALE GENOMIC DNA]</scope>
    <source>
        <strain evidence="3 4">ASF492</strain>
    </source>
</reference>
<dbReference type="GO" id="GO:0003677">
    <property type="term" value="F:DNA binding"/>
    <property type="evidence" value="ECO:0007669"/>
    <property type="project" value="InterPro"/>
</dbReference>
<accession>N2BMA0</accession>
<dbReference type="InterPro" id="IPR050639">
    <property type="entry name" value="SSR_resolvase"/>
</dbReference>
<evidence type="ECO:0008006" key="5">
    <source>
        <dbReference type="Google" id="ProtNLM"/>
    </source>
</evidence>
<feature type="domain" description="Recombinase" evidence="2">
    <location>
        <begin position="176"/>
        <end position="302"/>
    </location>
</feature>
<dbReference type="InterPro" id="IPR011109">
    <property type="entry name" value="DNA_bind_recombinase_dom"/>
</dbReference>
<dbReference type="STRING" id="1235802.C823_00077"/>
<evidence type="ECO:0000313" key="3">
    <source>
        <dbReference type="EMBL" id="EMZ39565.1"/>
    </source>
</evidence>
<name>N2BMA0_9FIRM</name>
<comment type="caution">
    <text evidence="3">The sequence shown here is derived from an EMBL/GenBank/DDBJ whole genome shotgun (WGS) entry which is preliminary data.</text>
</comment>
<dbReference type="Gene3D" id="3.90.1750.20">
    <property type="entry name" value="Putative Large Serine Recombinase, Chain B, Domain 2"/>
    <property type="match status" value="1"/>
</dbReference>
<evidence type="ECO:0000259" key="1">
    <source>
        <dbReference type="PROSITE" id="PS51736"/>
    </source>
</evidence>
<dbReference type="CDD" id="cd00338">
    <property type="entry name" value="Ser_Recombinase"/>
    <property type="match status" value="1"/>
</dbReference>
<keyword evidence="4" id="KW-1185">Reference proteome</keyword>
<proteinExistence type="predicted"/>
<sequence>MRKVSRIEPAVPALPKRKKAAAYARVSRDTKRLMNSVSAQISYYSSLIRGNPEWEYAGVYADCGISGTDISKRDEFIRMLADCEMGKIDIILCKSISRFARNTVDLLKTVRHLKELGIEVRFEKEQIHSLSEEGELMLSLLASFAQEESRSISENCKWGIRKRFRSGEIGVANKHLLGYRYDEEQEKYIIIAEEAEAVRRMFQMYIDGVSFRCIAESMNKAGIRSVLGNEFQAGTVRQLIFNEVYAGDIRRQKCYMADPITKTKVKNNGELPQYYIADCHEAIIDREIYAKVRAEMKRREAMRNPTYPFTRRIRCGACGMFFTRRICGNDAKWFCRSKKEVGMTCKSHNYLESELYKIFSEILGTDTFDNKAFEASVKEIISLPDGTLKVRMYGGDTKVWQI</sequence>
<dbReference type="Pfam" id="PF00239">
    <property type="entry name" value="Resolvase"/>
    <property type="match status" value="1"/>
</dbReference>
<dbReference type="eggNOG" id="COG1961">
    <property type="taxonomic scope" value="Bacteria"/>
</dbReference>
<evidence type="ECO:0000259" key="2">
    <source>
        <dbReference type="PROSITE" id="PS51737"/>
    </source>
</evidence>
<organism evidence="3 4">
    <name type="scientific">Eubacterium plexicaudatum ASF492</name>
    <dbReference type="NCBI Taxonomy" id="1235802"/>
    <lineage>
        <taxon>Bacteria</taxon>
        <taxon>Bacillati</taxon>
        <taxon>Bacillota</taxon>
        <taxon>Clostridia</taxon>
        <taxon>Eubacteriales</taxon>
        <taxon>Eubacteriaceae</taxon>
        <taxon>Eubacterium</taxon>
    </lineage>
</organism>
<dbReference type="InterPro" id="IPR036162">
    <property type="entry name" value="Resolvase-like_N_sf"/>
</dbReference>
<dbReference type="Proteomes" id="UP000012589">
    <property type="component" value="Unassembled WGS sequence"/>
</dbReference>
<dbReference type="PROSITE" id="PS51736">
    <property type="entry name" value="RECOMBINASES_3"/>
    <property type="match status" value="1"/>
</dbReference>
<dbReference type="PROSITE" id="PS51737">
    <property type="entry name" value="RECOMBINASE_DNA_BIND"/>
    <property type="match status" value="1"/>
</dbReference>
<dbReference type="InterPro" id="IPR006119">
    <property type="entry name" value="Resolv_N"/>
</dbReference>
<dbReference type="Pfam" id="PF07508">
    <property type="entry name" value="Recombinase"/>
    <property type="match status" value="1"/>
</dbReference>
<dbReference type="InterPro" id="IPR025827">
    <property type="entry name" value="Zn_ribbon_recom_dom"/>
</dbReference>
<feature type="domain" description="Resolvase/invertase-type recombinase catalytic" evidence="1">
    <location>
        <begin position="19"/>
        <end position="167"/>
    </location>
</feature>
<dbReference type="AlphaFoldDB" id="N2BMA0"/>
<dbReference type="SMART" id="SM00857">
    <property type="entry name" value="Resolvase"/>
    <property type="match status" value="1"/>
</dbReference>